<name>A0A395LVJ7_9BACT</name>
<accession>A0A395LVJ7</accession>
<dbReference type="AlphaFoldDB" id="A0A395LVJ7"/>
<gene>
    <name evidence="2" type="ORF">D0433_14540</name>
</gene>
<dbReference type="Proteomes" id="UP000266389">
    <property type="component" value="Unassembled WGS sequence"/>
</dbReference>
<feature type="transmembrane region" description="Helical" evidence="1">
    <location>
        <begin position="40"/>
        <end position="59"/>
    </location>
</feature>
<feature type="transmembrane region" description="Helical" evidence="1">
    <location>
        <begin position="130"/>
        <end position="148"/>
    </location>
</feature>
<evidence type="ECO:0000313" key="3">
    <source>
        <dbReference type="Proteomes" id="UP000266389"/>
    </source>
</evidence>
<sequence>MTKMLGLSKITHRGAWLVLGFALLLSIALANVPLFNVLGYEFCLVQAALLPLALGLFWLSESETQRRLWVTLLTLIIPPVVMAVNMLFVRNCAYLEGLGFYALAVGGGVLFTLSLVLLIEIMPLRQKKSLFVVLYVILLLVPPLYRFYTTPQVYFFNHIFGFFSGSIYDDAIEIEPRYVLFRVETLAISATMLTWRFYKKLPSAWARLMLLLSISTAVFFWLQSESLGICSSRQAIMATLVPLDSSKMWYASAALSEKEREHLRQRIRREIYDLQGLMELDTVPPIYIFVYPDRESKKRFTGLDKTEMARVWMNEIHITQQNVDAVLRHELVHLFMKPFGDRWLGLSPSIGLLEGIAVALETPSFEWTLDELSTNFLENKPEFDVKSLFNLIGFWTELSSTSYTLAGSFVKYLLKTYGMAAFKQVYADADFARVYGKSLDELLSEWLEHLSKVMVPPQIAPYYQQVFERKTIFQVECPHIVAQLLKKAAKAYEHEDYEQASKLAKRVLDMSHGTNAEAAYRYLRAQLALAHLGKVTFKEVFNDAQGQLQNVEHPERAWFALADAMLWSKATPIDSARRILERLYRSHLSFEFDVAIAMRLQAMQLAYDMELFSPFLSLQEKTAREQAIMDTATEAKVKAFSCLRQAERAFEQKEFEQVLTLLAQVEPWHQRDLDLHTEMLRLKAYLWTGKIDSAMTSAGRAKQYASNFANAKAKYGYIDHILQLHSQYFELAEQHKLR</sequence>
<evidence type="ECO:0000256" key="1">
    <source>
        <dbReference type="SAM" id="Phobius"/>
    </source>
</evidence>
<feature type="transmembrane region" description="Helical" evidence="1">
    <location>
        <begin position="100"/>
        <end position="118"/>
    </location>
</feature>
<feature type="transmembrane region" description="Helical" evidence="1">
    <location>
        <begin position="68"/>
        <end position="88"/>
    </location>
</feature>
<organism evidence="2 3">
    <name type="scientific">Candidatus Thermochlorobacter aerophilus</name>
    <dbReference type="NCBI Taxonomy" id="1868324"/>
    <lineage>
        <taxon>Bacteria</taxon>
        <taxon>Pseudomonadati</taxon>
        <taxon>Chlorobiota</taxon>
        <taxon>Chlorobiia</taxon>
        <taxon>Chlorobiales</taxon>
        <taxon>Candidatus Thermochlorobacteriaceae</taxon>
        <taxon>Candidatus Thermochlorobacter</taxon>
    </lineage>
</organism>
<evidence type="ECO:0008006" key="4">
    <source>
        <dbReference type="Google" id="ProtNLM"/>
    </source>
</evidence>
<keyword evidence="1" id="KW-1133">Transmembrane helix</keyword>
<evidence type="ECO:0000313" key="2">
    <source>
        <dbReference type="EMBL" id="RFM22765.1"/>
    </source>
</evidence>
<dbReference type="EMBL" id="PHFL01000077">
    <property type="protein sequence ID" value="RFM22765.1"/>
    <property type="molecule type" value="Genomic_DNA"/>
</dbReference>
<reference evidence="2 3" key="1">
    <citation type="journal article" date="2011" name="ISME J.">
        <title>Community ecology of hot spring cyanobacterial mats: predominant populations and their functional potential.</title>
        <authorList>
            <person name="Klatt C.G."/>
            <person name="Wood J.M."/>
            <person name="Rusch D.B."/>
            <person name="Bateson M.M."/>
            <person name="Hamamura N."/>
            <person name="Heidelberg J.F."/>
            <person name="Grossman A.R."/>
            <person name="Bhaya D."/>
            <person name="Cohan F.M."/>
            <person name="Kuhl M."/>
            <person name="Bryant D.A."/>
            <person name="Ward D.M."/>
        </authorList>
    </citation>
    <scope>NUCLEOTIDE SEQUENCE [LARGE SCALE GENOMIC DNA]</scope>
    <source>
        <strain evidence="2">OS</strain>
    </source>
</reference>
<keyword evidence="1" id="KW-0812">Transmembrane</keyword>
<comment type="caution">
    <text evidence="2">The sequence shown here is derived from an EMBL/GenBank/DDBJ whole genome shotgun (WGS) entry which is preliminary data.</text>
</comment>
<protein>
    <recommendedName>
        <fullName evidence="4">Peptidase MA-like domain-containing protein</fullName>
    </recommendedName>
</protein>
<proteinExistence type="predicted"/>
<keyword evidence="1" id="KW-0472">Membrane</keyword>